<evidence type="ECO:0000313" key="11">
    <source>
        <dbReference type="Proteomes" id="UP000799291"/>
    </source>
</evidence>
<feature type="region of interest" description="Disordered" evidence="7">
    <location>
        <begin position="761"/>
        <end position="789"/>
    </location>
</feature>
<feature type="domain" description="B-block binding subunit of TFIIIC" evidence="8">
    <location>
        <begin position="278"/>
        <end position="347"/>
    </location>
</feature>
<feature type="compositionally biased region" description="Polar residues" evidence="7">
    <location>
        <begin position="971"/>
        <end position="990"/>
    </location>
</feature>
<organism evidence="10 11">
    <name type="scientific">Lentithecium fluviatile CBS 122367</name>
    <dbReference type="NCBI Taxonomy" id="1168545"/>
    <lineage>
        <taxon>Eukaryota</taxon>
        <taxon>Fungi</taxon>
        <taxon>Dikarya</taxon>
        <taxon>Ascomycota</taxon>
        <taxon>Pezizomycotina</taxon>
        <taxon>Dothideomycetes</taxon>
        <taxon>Pleosporomycetidae</taxon>
        <taxon>Pleosporales</taxon>
        <taxon>Massarineae</taxon>
        <taxon>Lentitheciaceae</taxon>
        <taxon>Lentithecium</taxon>
    </lineage>
</organism>
<feature type="compositionally biased region" description="Polar residues" evidence="7">
    <location>
        <begin position="640"/>
        <end position="652"/>
    </location>
</feature>
<dbReference type="InterPro" id="IPR046488">
    <property type="entry name" value="Sfc3/Tfc3_C"/>
</dbReference>
<feature type="compositionally biased region" description="Basic and acidic residues" evidence="7">
    <location>
        <begin position="1760"/>
        <end position="1775"/>
    </location>
</feature>
<proteinExistence type="predicted"/>
<feature type="compositionally biased region" description="Basic and acidic residues" evidence="7">
    <location>
        <begin position="491"/>
        <end position="506"/>
    </location>
</feature>
<feature type="region of interest" description="Disordered" evidence="7">
    <location>
        <begin position="1577"/>
        <end position="1642"/>
    </location>
</feature>
<feature type="region of interest" description="Disordered" evidence="7">
    <location>
        <begin position="640"/>
        <end position="700"/>
    </location>
</feature>
<comment type="subcellular location">
    <subcellularLocation>
        <location evidence="1">Nucleus</location>
    </subcellularLocation>
</comment>
<evidence type="ECO:0000259" key="9">
    <source>
        <dbReference type="Pfam" id="PF20222"/>
    </source>
</evidence>
<dbReference type="GO" id="GO:0006384">
    <property type="term" value="P:transcription initiation at RNA polymerase III promoter"/>
    <property type="evidence" value="ECO:0007669"/>
    <property type="project" value="InterPro"/>
</dbReference>
<dbReference type="InterPro" id="IPR007309">
    <property type="entry name" value="TFIIIC_Bblock-bd"/>
</dbReference>
<dbReference type="PANTHER" id="PTHR15180:SF1">
    <property type="entry name" value="GENERAL TRANSCRIPTION FACTOR 3C POLYPEPTIDE 1"/>
    <property type="match status" value="1"/>
</dbReference>
<feature type="domain" description="Transcription factor tau subunit sfc3/Tfc3 C-terminal" evidence="9">
    <location>
        <begin position="1797"/>
        <end position="2222"/>
    </location>
</feature>
<dbReference type="Proteomes" id="UP000799291">
    <property type="component" value="Unassembled WGS sequence"/>
</dbReference>
<evidence type="ECO:0000256" key="7">
    <source>
        <dbReference type="SAM" id="MobiDB-lite"/>
    </source>
</evidence>
<feature type="compositionally biased region" description="Polar residues" evidence="7">
    <location>
        <begin position="1620"/>
        <end position="1630"/>
    </location>
</feature>
<dbReference type="GO" id="GO:0000127">
    <property type="term" value="C:transcription factor TFIIIC complex"/>
    <property type="evidence" value="ECO:0007669"/>
    <property type="project" value="InterPro"/>
</dbReference>
<feature type="region of interest" description="Disordered" evidence="7">
    <location>
        <begin position="101"/>
        <end position="137"/>
    </location>
</feature>
<dbReference type="PANTHER" id="PTHR15180">
    <property type="entry name" value="GENERAL TRANSCRIPTION FACTOR 3C POLYPEPTIDE 1"/>
    <property type="match status" value="1"/>
</dbReference>
<evidence type="ECO:0000256" key="1">
    <source>
        <dbReference type="ARBA" id="ARBA00004123"/>
    </source>
</evidence>
<feature type="region of interest" description="Disordered" evidence="7">
    <location>
        <begin position="1109"/>
        <end position="1147"/>
    </location>
</feature>
<keyword evidence="11" id="KW-1185">Reference proteome</keyword>
<feature type="compositionally biased region" description="Basic and acidic residues" evidence="7">
    <location>
        <begin position="1712"/>
        <end position="1721"/>
    </location>
</feature>
<feature type="compositionally biased region" description="Polar residues" evidence="7">
    <location>
        <begin position="102"/>
        <end position="117"/>
    </location>
</feature>
<feature type="region of interest" description="Disordered" evidence="7">
    <location>
        <begin position="1188"/>
        <end position="1207"/>
    </location>
</feature>
<name>A0A6G1IKA9_9PLEO</name>
<gene>
    <name evidence="10" type="ORF">K458DRAFT_491169</name>
</gene>
<feature type="compositionally biased region" description="Low complexity" evidence="7">
    <location>
        <begin position="956"/>
        <end position="968"/>
    </location>
</feature>
<evidence type="ECO:0000256" key="4">
    <source>
        <dbReference type="ARBA" id="ARBA00023163"/>
    </source>
</evidence>
<keyword evidence="4" id="KW-0804">Transcription</keyword>
<feature type="compositionally biased region" description="Basic and acidic residues" evidence="7">
    <location>
        <begin position="183"/>
        <end position="199"/>
    </location>
</feature>
<evidence type="ECO:0000256" key="3">
    <source>
        <dbReference type="ARBA" id="ARBA00023125"/>
    </source>
</evidence>
<evidence type="ECO:0000259" key="8">
    <source>
        <dbReference type="Pfam" id="PF04182"/>
    </source>
</evidence>
<feature type="compositionally biased region" description="Basic and acidic residues" evidence="7">
    <location>
        <begin position="840"/>
        <end position="849"/>
    </location>
</feature>
<feature type="compositionally biased region" description="Basic residues" evidence="7">
    <location>
        <begin position="2356"/>
        <end position="2371"/>
    </location>
</feature>
<dbReference type="GO" id="GO:0003677">
    <property type="term" value="F:DNA binding"/>
    <property type="evidence" value="ECO:0007669"/>
    <property type="project" value="UniProtKB-KW"/>
</dbReference>
<keyword evidence="6" id="KW-0175">Coiled coil</keyword>
<dbReference type="Pfam" id="PF04182">
    <property type="entry name" value="B-block_TFIIIC"/>
    <property type="match status" value="1"/>
</dbReference>
<feature type="compositionally biased region" description="Basic and acidic residues" evidence="7">
    <location>
        <begin position="210"/>
        <end position="221"/>
    </location>
</feature>
<feature type="compositionally biased region" description="Basic and acidic residues" evidence="7">
    <location>
        <begin position="876"/>
        <end position="900"/>
    </location>
</feature>
<feature type="region of interest" description="Disordered" evidence="7">
    <location>
        <begin position="1703"/>
        <end position="1791"/>
    </location>
</feature>
<dbReference type="InterPro" id="IPR044210">
    <property type="entry name" value="Tfc3-like"/>
</dbReference>
<feature type="region of interest" description="Disordered" evidence="7">
    <location>
        <begin position="182"/>
        <end position="240"/>
    </location>
</feature>
<feature type="region of interest" description="Disordered" evidence="7">
    <location>
        <begin position="2315"/>
        <end position="2343"/>
    </location>
</feature>
<evidence type="ECO:0000256" key="6">
    <source>
        <dbReference type="SAM" id="Coils"/>
    </source>
</evidence>
<feature type="region of interest" description="Disordered" evidence="7">
    <location>
        <begin position="840"/>
        <end position="990"/>
    </location>
</feature>
<dbReference type="Pfam" id="PF20222">
    <property type="entry name" value="DUF6581"/>
    <property type="match status" value="1"/>
</dbReference>
<sequence>MATSLDGLTDYVLAGIALRGVQGAGSKDFFDVVQKHYEESRHVPPSSSCLFGPNLPPGGLTRSFYEKVWDWVIGQPDIHVSSGQEASKLSLSQFEALEAQADATSNEAPIHQQSQPPEHSETDVVQSTSLPSGALSSLGSSLRQRLLTEGCHPVKAPDSEIHQGASNIFPLSVTRRLGGGGHDVGEGYFERASSADRKPSPVLPTQDIQAAERHSPPDARPRIRYRLRPPRNMPMPRATEPKAYEPLAPLVAPRLFASENRVWQAVAGHEVDWKKIPAMEFELLCIIATRRADGIAQPELVRVSGQDKRSVPERTRQLALKGYIVKKPHQWGVMHTTLCVHKPYAKEDDVLFKPHTIDEVFKGKNFVLSGFIYLLHKFLTEAGGVVPMRELRKRMGVPVEKWIGRAVRGAITRLSQTGMIKQVQIRRKGKRERYVICIKLLREPNEDDLKSHRPRRVALEAGPASEEVLEQDIDGDAFMYDVENDLVDVADSDKGDHDGDADGKVGEDEEIDHLPPQWTPDRLLCNMVFDMVELTGIDGADNDHLRERIVGGYWKRPMESLISRLTDCFQQSQPYDLRHLAIVRDNATTNKKKALHYLNRTYNYFKEAIREGEVVKIADDLDPPPNVFLDSWGFQPLSTNDFHDGNGSSTLAQCRPTPKTGRGGHQEWNSTSKPKKRAAGRQRWAGNSNSNRLSDKADSGVVDAMRPHEHETARGESPQPSARVKNKKGYVPLLTMEERRELGLPLRGRLGKEIENRIRLERGEKIKPSRPTKPRRHNDPEGPLLTMDQRQKLGLPRNGRLKESVLEELRRRRASGLPMDDPLPTDGNGSEFIRRDVLGMDEGADHPDGVDQSEYTSLASPMRSVHPTTGSAFFKRPAEGERAGSRERAKRARLDYHASDEVEPPSSPVRTGCEGSTVPTQPKLGLSGGSASITPKKSRLSARVPTSIQASKSLRSASTFSSAPATAPVVESTSEQPTVTSRTTKMKEQFSNPETDAILDQSLSEAEMRVEQIKAKYSNRTESGFYYNPFATRKTPRGRPPKVFLATFKLPRLPEFSWFTPAPIADGGSSSPRLPATADVVSLSEPVDLRDAVSESIIDIPAEVGVCTDPLVPDAPTKESAETNNPSVEPPEAAQQLAESPAPDDFIVGPSESARVHANVSEPLETSGSFANAVDTMDVLLSATSPAPVTRTNATQGSGSPQMPSANEQLPNVATQELTVSTALHQILDSSESRLSPAGWNTVNSSAINPSLPYKSPYSTPPPSQFSQITAAMDGTSTVPIDRTDSAAFSNAKESPAPLGVPISGEKPVNSSSPFIQIAKSRSKRKAQEGRSSGGIKLARGSVQHMRASIIRHAFELCHGVFPGNGEIVPVFEGLWKERAPKKLACPERTTIIKDFTDMIRDPAQKLRKMEILIPSIEVETPARKHLVVYRSIPKDSPLIHRARAGIHQAYPNRYFPPEISQYVNPEPKSISKLSLEIDNTVQVEDLFPGRTKRINTRINELARLRREEAKQKKQQKLEEAEERKRCSIEAEKVQLAKASPSDGKARGKQIRLVGLKHTSQPKRGPALSFAVLQAQLRNSSETSPEPSDSSEDTPLSLLRPRRSLTKLPPDTSTARDDVTISSDAESSSLGDEGDERDEEALPRLIPRHKIYERTGTLVSPAICFYPSNGTFSTEFHLSKEGGDSIVEVSAKVASISINAFSGRKKGRKRVRNVDPDDGGPHKKVRRTSWNSKPKQKLASRRDPTLVERLTGLTGNPNDPDYRPPSKGQRWSERKDRRRARPAKKYSESPDPVNKFKKLCSALAVAFSMSAEEGAVDWSIVARVYGEDPSFDLPKTKKTWLWMQKHMAARFRELTESFQSSFLEAYEEGAVASVDDPETYDWANLVRWSLLHCKHPELSLPVAREALGDYEVDVSPYEVIDRPGWYKNRLSSLNRTQRLLKCSYVAPLQHFKRHTSAAEDHALKARSWIRANISTPKALYDKKQAHDKLQPLGESIIGQVVSDFVEATFIRKWKIKRLRPGRNYDFTMGFAKNYRRTFELKDFMAAANMKKNLDMSFSREDPEKRAFAMSRTAEDGSVMAAMALVSAGQVKLVPRLPPINNDFGAPLPRFSVWGLNEGDYSSRHIDRQRLFWKVDVVPTPTYQFGSPLQPELIPCAPKEDGSPADWPALPPPPLPGRHDPNALLPIWSSINGEAVTWPWWHRILNLVLQTLMFQPGITAREIFLHCPKHTTEIFEIELVLGWLEAVKAVHRSDCGTYDVLPGFWAAFGDRLIGEEEDEFGEHVKRKGADKKRFEPTWRSSYNLRYSRMQQASNAIIDGSASEDEDEDSGSTPETGTRTVHEEIIRKPLKQYEIVRKARKTGVPRRGGRTRLKPVAPRSKAQVQQGATQPPIDPALLSTSPTPPTQDVDMNDPDRDAEGESDDEFARDTSMSVG</sequence>
<evidence type="ECO:0000313" key="10">
    <source>
        <dbReference type="EMBL" id="KAF2678585.1"/>
    </source>
</evidence>
<dbReference type="GO" id="GO:0042791">
    <property type="term" value="P:5S class rRNA transcription by RNA polymerase III"/>
    <property type="evidence" value="ECO:0007669"/>
    <property type="project" value="TreeGrafter"/>
</dbReference>
<protein>
    <submittedName>
        <fullName evidence="10">Uncharacterized protein</fullName>
    </submittedName>
</protein>
<dbReference type="GO" id="GO:0005634">
    <property type="term" value="C:nucleus"/>
    <property type="evidence" value="ECO:0007669"/>
    <property type="project" value="UniProtKB-SubCell"/>
</dbReference>
<feature type="coiled-coil region" evidence="6">
    <location>
        <begin position="1499"/>
        <end position="1531"/>
    </location>
</feature>
<dbReference type="EMBL" id="MU005611">
    <property type="protein sequence ID" value="KAF2678585.1"/>
    <property type="molecule type" value="Genomic_DNA"/>
</dbReference>
<accession>A0A6G1IKA9</accession>
<evidence type="ECO:0000256" key="5">
    <source>
        <dbReference type="ARBA" id="ARBA00023242"/>
    </source>
</evidence>
<feature type="compositionally biased region" description="Low complexity" evidence="7">
    <location>
        <begin position="126"/>
        <end position="137"/>
    </location>
</feature>
<keyword evidence="2" id="KW-0597">Phosphoprotein</keyword>
<reference evidence="10" key="1">
    <citation type="journal article" date="2020" name="Stud. Mycol.">
        <title>101 Dothideomycetes genomes: a test case for predicting lifestyles and emergence of pathogens.</title>
        <authorList>
            <person name="Haridas S."/>
            <person name="Albert R."/>
            <person name="Binder M."/>
            <person name="Bloem J."/>
            <person name="Labutti K."/>
            <person name="Salamov A."/>
            <person name="Andreopoulos B."/>
            <person name="Baker S."/>
            <person name="Barry K."/>
            <person name="Bills G."/>
            <person name="Bluhm B."/>
            <person name="Cannon C."/>
            <person name="Castanera R."/>
            <person name="Culley D."/>
            <person name="Daum C."/>
            <person name="Ezra D."/>
            <person name="Gonzalez J."/>
            <person name="Henrissat B."/>
            <person name="Kuo A."/>
            <person name="Liang C."/>
            <person name="Lipzen A."/>
            <person name="Lutzoni F."/>
            <person name="Magnuson J."/>
            <person name="Mondo S."/>
            <person name="Nolan M."/>
            <person name="Ohm R."/>
            <person name="Pangilinan J."/>
            <person name="Park H.-J."/>
            <person name="Ramirez L."/>
            <person name="Alfaro M."/>
            <person name="Sun H."/>
            <person name="Tritt A."/>
            <person name="Yoshinaga Y."/>
            <person name="Zwiers L.-H."/>
            <person name="Turgeon B."/>
            <person name="Goodwin S."/>
            <person name="Spatafora J."/>
            <person name="Crous P."/>
            <person name="Grigoriev I."/>
        </authorList>
    </citation>
    <scope>NUCLEOTIDE SEQUENCE</scope>
    <source>
        <strain evidence="10">CBS 122367</strain>
    </source>
</reference>
<feature type="compositionally biased region" description="Polar residues" evidence="7">
    <location>
        <begin position="944"/>
        <end position="955"/>
    </location>
</feature>
<feature type="region of interest" description="Disordered" evidence="7">
    <location>
        <begin position="812"/>
        <end position="831"/>
    </location>
</feature>
<feature type="region of interest" description="Disordered" evidence="7">
    <location>
        <begin position="2355"/>
        <end position="2433"/>
    </location>
</feature>
<feature type="compositionally biased region" description="Low complexity" evidence="7">
    <location>
        <begin position="1580"/>
        <end position="1599"/>
    </location>
</feature>
<keyword evidence="3" id="KW-0238">DNA-binding</keyword>
<evidence type="ECO:0000256" key="2">
    <source>
        <dbReference type="ARBA" id="ARBA00022553"/>
    </source>
</evidence>
<keyword evidence="5" id="KW-0539">Nucleus</keyword>
<feature type="region of interest" description="Disordered" evidence="7">
    <location>
        <begin position="489"/>
        <end position="513"/>
    </location>
</feature>
<dbReference type="OrthoDB" id="5403573at2759"/>